<dbReference type="InterPro" id="IPR029058">
    <property type="entry name" value="AB_hydrolase_fold"/>
</dbReference>
<evidence type="ECO:0000256" key="4">
    <source>
        <dbReference type="ARBA" id="ARBA00023315"/>
    </source>
</evidence>
<comment type="subcellular location">
    <subcellularLocation>
        <location evidence="1">Cytoplasm</location>
    </subcellularLocation>
</comment>
<evidence type="ECO:0000313" key="7">
    <source>
        <dbReference type="Proteomes" id="UP000315947"/>
    </source>
</evidence>
<dbReference type="SUPFAM" id="SSF53474">
    <property type="entry name" value="alpha/beta-Hydrolases"/>
    <property type="match status" value="1"/>
</dbReference>
<protein>
    <submittedName>
        <fullName evidence="6">Class I poly(R)-hydroxyalkanoic acid synthase</fullName>
    </submittedName>
</protein>
<evidence type="ECO:0000256" key="2">
    <source>
        <dbReference type="ARBA" id="ARBA00022490"/>
    </source>
</evidence>
<reference evidence="6 7" key="1">
    <citation type="submission" date="2019-07" db="EMBL/GenBank/DDBJ databases">
        <title>Shewanella sp. YLB-06 whole genomic sequence.</title>
        <authorList>
            <person name="Yu L."/>
        </authorList>
    </citation>
    <scope>NUCLEOTIDE SEQUENCE [LARGE SCALE GENOMIC DNA]</scope>
    <source>
        <strain evidence="6 7">YLB-06</strain>
    </source>
</reference>
<keyword evidence="2" id="KW-0963">Cytoplasm</keyword>
<evidence type="ECO:0000313" key="6">
    <source>
        <dbReference type="EMBL" id="QDO85893.1"/>
    </source>
</evidence>
<proteinExistence type="predicted"/>
<sequence>MSSANNVYGEFFKNLYECNTQLFKTFNENSTTDNSMQEAMMQQNSKDLCSWFEETSKQPEHLLHTQMKWWQDQMQIWQNSMVSNSSQDLDAIIEPEKYDLRFDDPAWQKDVLFDTIKQSYLLFSKNMFEMINQTQGLNPDVKQRLNVFSRQMINAMSPSNFVLTNPELMRLTVESKGENLIRGMEQFQEDLQASSDLLKVRMTPKDSFKLGRDLALTAGEVVFRNHLLELIQYHPQTEQVNARPIFIVPPFVNKYYIMDMRKENSMVNWLVEQGHTVFLISWRNPDASLADSGFDDYVLNGIIASLEAIETCTGEQHVNAIGYCIGGTLLSTAMAYMVSKRSKQRIKSATLLTTILDFSNPGELGVYINQAMVTSLEQRNKSLGYMDGRQLAVTFNLLRENSLHWNYYIDNYLKGVSPVDFDFLFWSTDSTNVTAECHNFILRQLYLENQLKVPKSIQIQGTGIDLTKVKVPVYYLSTSEDHIAEWKGTYASSQLLSGEVTFVLGESGHIAGVINPPYKNKYGYWEGGKQDADADAWLEAAKYHKGSWWSHWQGWLEQLDKEIEKVPARNIEPQASLAPAPGTYVLQQLPI</sequence>
<dbReference type="Proteomes" id="UP000315947">
    <property type="component" value="Chromosome"/>
</dbReference>
<dbReference type="RefSeq" id="WP_144048204.1">
    <property type="nucleotide sequence ID" value="NZ_CP041614.1"/>
</dbReference>
<keyword evidence="4" id="KW-0012">Acyltransferase</keyword>
<dbReference type="Pfam" id="PF07167">
    <property type="entry name" value="PhaC_N"/>
    <property type="match status" value="1"/>
</dbReference>
<evidence type="ECO:0000259" key="5">
    <source>
        <dbReference type="Pfam" id="PF07167"/>
    </source>
</evidence>
<gene>
    <name evidence="6" type="primary">phaC</name>
    <name evidence="6" type="ORF">FM037_24825</name>
</gene>
<accession>A0ABX5X4K9</accession>
<evidence type="ECO:0000256" key="3">
    <source>
        <dbReference type="ARBA" id="ARBA00022679"/>
    </source>
</evidence>
<organism evidence="6 7">
    <name type="scientific">Shewanella psychropiezotolerans</name>
    <dbReference type="NCBI Taxonomy" id="2593655"/>
    <lineage>
        <taxon>Bacteria</taxon>
        <taxon>Pseudomonadati</taxon>
        <taxon>Pseudomonadota</taxon>
        <taxon>Gammaproteobacteria</taxon>
        <taxon>Alteromonadales</taxon>
        <taxon>Shewanellaceae</taxon>
        <taxon>Shewanella</taxon>
    </lineage>
</organism>
<feature type="domain" description="Poly-beta-hydroxybutyrate polymerase N-terminal" evidence="5">
    <location>
        <begin position="99"/>
        <end position="270"/>
    </location>
</feature>
<dbReference type="EMBL" id="CP041614">
    <property type="protein sequence ID" value="QDO85893.1"/>
    <property type="molecule type" value="Genomic_DNA"/>
</dbReference>
<dbReference type="InterPro" id="IPR010963">
    <property type="entry name" value="PHA_synth_I"/>
</dbReference>
<keyword evidence="7" id="KW-1185">Reference proteome</keyword>
<dbReference type="Gene3D" id="3.40.50.1820">
    <property type="entry name" value="alpha/beta hydrolase"/>
    <property type="match status" value="1"/>
</dbReference>
<dbReference type="PANTHER" id="PTHR36837:SF5">
    <property type="entry name" value="POLY-3-HYDROXYBUTYRATE SYNTHASE"/>
    <property type="match status" value="1"/>
</dbReference>
<evidence type="ECO:0000256" key="1">
    <source>
        <dbReference type="ARBA" id="ARBA00004496"/>
    </source>
</evidence>
<dbReference type="PANTHER" id="PTHR36837">
    <property type="entry name" value="POLY(3-HYDROXYALKANOATE) POLYMERASE SUBUNIT PHAC"/>
    <property type="match status" value="1"/>
</dbReference>
<dbReference type="InterPro" id="IPR010941">
    <property type="entry name" value="PhaC_N"/>
</dbReference>
<dbReference type="InterPro" id="IPR051321">
    <property type="entry name" value="PHA/PHB_synthase"/>
</dbReference>
<dbReference type="NCBIfam" id="TIGR01838">
    <property type="entry name" value="PHA_synth_I"/>
    <property type="match status" value="1"/>
</dbReference>
<name>A0ABX5X4K9_9GAMM</name>
<keyword evidence="3" id="KW-0808">Transferase</keyword>